<proteinExistence type="predicted"/>
<sequence>MKKLISFVFISLTSILHAQELKDFSVPKNDIKVLETEGDLDKDGINETVIVFNIGEKIENEGYQRKFYILKKINGKLKIWKENSSLLDASEIGFYPESNELKVNIKNNCLVISQSLFTNSRHTAASKYTFRFQNGDFYLIGALNTFDDTCEFNFLNEVNFSTGKVIIDEKYSDCDGDEERKIPKDVHKEFIHTFNPLIKMNDFKAGKNQFKIPNSDKYFNY</sequence>
<keyword evidence="3" id="KW-1185">Reference proteome</keyword>
<evidence type="ECO:0000256" key="1">
    <source>
        <dbReference type="SAM" id="SignalP"/>
    </source>
</evidence>
<comment type="caution">
    <text evidence="2">The sequence shown here is derived from an EMBL/GenBank/DDBJ whole genome shotgun (WGS) entry which is preliminary data.</text>
</comment>
<evidence type="ECO:0000313" key="2">
    <source>
        <dbReference type="EMBL" id="KFF09914.1"/>
    </source>
</evidence>
<dbReference type="EMBL" id="JPRH01000015">
    <property type="protein sequence ID" value="KFF09914.1"/>
    <property type="molecule type" value="Genomic_DNA"/>
</dbReference>
<dbReference type="RefSeq" id="WP_034715421.1">
    <property type="nucleotide sequence ID" value="NZ_JPRH01000015.1"/>
</dbReference>
<organism evidence="2 3">
    <name type="scientific">Chryseobacterium soli</name>
    <dbReference type="NCBI Taxonomy" id="445961"/>
    <lineage>
        <taxon>Bacteria</taxon>
        <taxon>Pseudomonadati</taxon>
        <taxon>Bacteroidota</taxon>
        <taxon>Flavobacteriia</taxon>
        <taxon>Flavobacteriales</taxon>
        <taxon>Weeksellaceae</taxon>
        <taxon>Chryseobacterium group</taxon>
        <taxon>Chryseobacterium</taxon>
    </lineage>
</organism>
<name>A0A085ZZQ0_9FLAO</name>
<keyword evidence="1" id="KW-0732">Signal</keyword>
<protein>
    <submittedName>
        <fullName evidence="2">Uncharacterized protein</fullName>
    </submittedName>
</protein>
<dbReference type="AlphaFoldDB" id="A0A085ZZQ0"/>
<evidence type="ECO:0000313" key="3">
    <source>
        <dbReference type="Proteomes" id="UP000028705"/>
    </source>
</evidence>
<dbReference type="Proteomes" id="UP000028705">
    <property type="component" value="Unassembled WGS sequence"/>
</dbReference>
<dbReference type="STRING" id="445961.IW15_21935"/>
<feature type="chain" id="PRO_5001801994" evidence="1">
    <location>
        <begin position="19"/>
        <end position="221"/>
    </location>
</feature>
<gene>
    <name evidence="2" type="ORF">IW15_21935</name>
</gene>
<dbReference type="eggNOG" id="ENOG5032XU9">
    <property type="taxonomic scope" value="Bacteria"/>
</dbReference>
<feature type="signal peptide" evidence="1">
    <location>
        <begin position="1"/>
        <end position="18"/>
    </location>
</feature>
<accession>A0A085ZZQ0</accession>
<dbReference type="OrthoDB" id="86940at2"/>
<reference evidence="2 3" key="1">
    <citation type="submission" date="2014-07" db="EMBL/GenBank/DDBJ databases">
        <title>Genome of Chryseobacterium soli DSM 19298.</title>
        <authorList>
            <person name="Stropko S.J."/>
            <person name="Pipes S.E."/>
            <person name="Newman J."/>
        </authorList>
    </citation>
    <scope>NUCLEOTIDE SEQUENCE [LARGE SCALE GENOMIC DNA]</scope>
    <source>
        <strain evidence="2 3">DSM 19298</strain>
    </source>
</reference>